<comment type="caution">
    <text evidence="1">The sequence shown here is derived from an EMBL/GenBank/DDBJ whole genome shotgun (WGS) entry which is preliminary data.</text>
</comment>
<dbReference type="InterPro" id="IPR021373">
    <property type="entry name" value="DUF2993"/>
</dbReference>
<evidence type="ECO:0000313" key="2">
    <source>
        <dbReference type="Proteomes" id="UP000578686"/>
    </source>
</evidence>
<organism evidence="1 2">
    <name type="scientific">Streptomyces lonarensis</name>
    <dbReference type="NCBI Taxonomy" id="700599"/>
    <lineage>
        <taxon>Bacteria</taxon>
        <taxon>Bacillati</taxon>
        <taxon>Actinomycetota</taxon>
        <taxon>Actinomycetes</taxon>
        <taxon>Kitasatosporales</taxon>
        <taxon>Streptomycetaceae</taxon>
        <taxon>Streptomyces</taxon>
    </lineage>
</organism>
<dbReference type="Proteomes" id="UP000578686">
    <property type="component" value="Unassembled WGS sequence"/>
</dbReference>
<dbReference type="Pfam" id="PF11209">
    <property type="entry name" value="LmeA"/>
    <property type="match status" value="1"/>
</dbReference>
<sequence>MRALRIGLILLVILGGLAVGADRLAVHVAEGEIASKVRTTQGLESDPSVSIGGFPFLTQLVGKELESVELGVDSYAVRVDDQEGAVEDLTIRLEDVRLENNYERAVAARATGEGTLSYEEMQRLTVPEDSTFGVAWGYGGEGEVELRVTVMGQAVGPAMTGDITVDGDLVRVSVEDIPSFADIPVIGAIDGIDDRVRERVDQQRQLSGLPSGVEVEGLEATEDGVTLRLSGTDVILTGAAAPE</sequence>
<name>A0A7X6D5W6_9ACTN</name>
<reference evidence="1 2" key="1">
    <citation type="submission" date="2020-03" db="EMBL/GenBank/DDBJ databases">
        <title>Draft genome of Streptomyces sp. ventii, isolated from the Axial Seamount in the Pacific Ocean, and resequencing of the two type strains Streptomyces lonarensis strain NCL 716 and Streptomyces bohaiensis strain 11A07.</title>
        <authorList>
            <person name="Loughran R.M."/>
            <person name="Pfannmuller K.M."/>
            <person name="Wasson B.J."/>
            <person name="Deadmond M.C."/>
            <person name="Paddock B.E."/>
            <person name="Koyack M.J."/>
            <person name="Gallegos D.A."/>
            <person name="Mitchell E.A."/>
            <person name="Ushijima B."/>
            <person name="Saw J.H."/>
            <person name="Mcphail K.L."/>
            <person name="Videau P."/>
        </authorList>
    </citation>
    <scope>NUCLEOTIDE SEQUENCE [LARGE SCALE GENOMIC DNA]</scope>
    <source>
        <strain evidence="1 2">NCL716</strain>
    </source>
</reference>
<dbReference type="RefSeq" id="WP_167974949.1">
    <property type="nucleotide sequence ID" value="NZ_BHZG01000688.1"/>
</dbReference>
<dbReference type="AlphaFoldDB" id="A0A7X6D5W6"/>
<accession>A0A7X6D5W6</accession>
<keyword evidence="2" id="KW-1185">Reference proteome</keyword>
<dbReference type="EMBL" id="JAAVJD010000432">
    <property type="protein sequence ID" value="NJQ08796.1"/>
    <property type="molecule type" value="Genomic_DNA"/>
</dbReference>
<proteinExistence type="predicted"/>
<evidence type="ECO:0000313" key="1">
    <source>
        <dbReference type="EMBL" id="NJQ08796.1"/>
    </source>
</evidence>
<protein>
    <submittedName>
        <fullName evidence="1">DUF2993 domain-containing protein</fullName>
    </submittedName>
</protein>
<gene>
    <name evidence="1" type="ORF">HCN56_25310</name>
</gene>